<dbReference type="AlphaFoldDB" id="A0A8K0KLK7"/>
<dbReference type="GO" id="GO:0048268">
    <property type="term" value="P:clathrin coat assembly"/>
    <property type="evidence" value="ECO:0007669"/>
    <property type="project" value="TreeGrafter"/>
</dbReference>
<dbReference type="GO" id="GO:0005905">
    <property type="term" value="C:clathrin-coated pit"/>
    <property type="evidence" value="ECO:0007669"/>
    <property type="project" value="TreeGrafter"/>
</dbReference>
<dbReference type="GO" id="GO:0072583">
    <property type="term" value="P:clathrin-dependent endocytosis"/>
    <property type="evidence" value="ECO:0007669"/>
    <property type="project" value="TreeGrafter"/>
</dbReference>
<feature type="non-terminal residue" evidence="5">
    <location>
        <position position="198"/>
    </location>
</feature>
<comment type="caution">
    <text evidence="5">The sequence shown here is derived from an EMBL/GenBank/DDBJ whole genome shotgun (WGS) entry which is preliminary data.</text>
</comment>
<dbReference type="Proteomes" id="UP000792457">
    <property type="component" value="Unassembled WGS sequence"/>
</dbReference>
<reference evidence="5" key="2">
    <citation type="submission" date="2017-10" db="EMBL/GenBank/DDBJ databases">
        <title>Ladona fulva Genome sequencing and assembly.</title>
        <authorList>
            <person name="Murali S."/>
            <person name="Richards S."/>
            <person name="Bandaranaike D."/>
            <person name="Bellair M."/>
            <person name="Blankenburg K."/>
            <person name="Chao H."/>
            <person name="Dinh H."/>
            <person name="Doddapaneni H."/>
            <person name="Dugan-Rocha S."/>
            <person name="Elkadiri S."/>
            <person name="Gnanaolivu R."/>
            <person name="Hernandez B."/>
            <person name="Skinner E."/>
            <person name="Javaid M."/>
            <person name="Lee S."/>
            <person name="Li M."/>
            <person name="Ming W."/>
            <person name="Munidasa M."/>
            <person name="Muniz J."/>
            <person name="Nguyen L."/>
            <person name="Hughes D."/>
            <person name="Osuji N."/>
            <person name="Pu L.-L."/>
            <person name="Puazo M."/>
            <person name="Qu C."/>
            <person name="Quiroz J."/>
            <person name="Raj R."/>
            <person name="Weissenberger G."/>
            <person name="Xin Y."/>
            <person name="Zou X."/>
            <person name="Han Y."/>
            <person name="Worley K."/>
            <person name="Muzny D."/>
            <person name="Gibbs R."/>
        </authorList>
    </citation>
    <scope>NUCLEOTIDE SEQUENCE</scope>
    <source>
        <strain evidence="5">Sampled in the wild</strain>
    </source>
</reference>
<dbReference type="PROSITE" id="PS51741">
    <property type="entry name" value="F_BAR"/>
    <property type="match status" value="1"/>
</dbReference>
<evidence type="ECO:0000313" key="5">
    <source>
        <dbReference type="EMBL" id="KAG8234493.1"/>
    </source>
</evidence>
<keyword evidence="6" id="KW-1185">Reference proteome</keyword>
<protein>
    <recommendedName>
        <fullName evidence="4">F-BAR domain-containing protein</fullName>
    </recommendedName>
</protein>
<evidence type="ECO:0000256" key="1">
    <source>
        <dbReference type="ARBA" id="ARBA00023054"/>
    </source>
</evidence>
<dbReference type="OrthoDB" id="5593455at2759"/>
<dbReference type="PANTHER" id="PTHR23065">
    <property type="entry name" value="PROLINE-SERINE-THREONINE PHOSPHATASE INTERACTING PROTEIN 1"/>
    <property type="match status" value="1"/>
</dbReference>
<reference evidence="5" key="1">
    <citation type="submission" date="2013-04" db="EMBL/GenBank/DDBJ databases">
        <authorList>
            <person name="Qu J."/>
            <person name="Murali S.C."/>
            <person name="Bandaranaike D."/>
            <person name="Bellair M."/>
            <person name="Blankenburg K."/>
            <person name="Chao H."/>
            <person name="Dinh H."/>
            <person name="Doddapaneni H."/>
            <person name="Downs B."/>
            <person name="Dugan-Rocha S."/>
            <person name="Elkadiri S."/>
            <person name="Gnanaolivu R.D."/>
            <person name="Hernandez B."/>
            <person name="Javaid M."/>
            <person name="Jayaseelan J.C."/>
            <person name="Lee S."/>
            <person name="Li M."/>
            <person name="Ming W."/>
            <person name="Munidasa M."/>
            <person name="Muniz J."/>
            <person name="Nguyen L."/>
            <person name="Ongeri F."/>
            <person name="Osuji N."/>
            <person name="Pu L.-L."/>
            <person name="Puazo M."/>
            <person name="Qu C."/>
            <person name="Quiroz J."/>
            <person name="Raj R."/>
            <person name="Weissenberger G."/>
            <person name="Xin Y."/>
            <person name="Zou X."/>
            <person name="Han Y."/>
            <person name="Richards S."/>
            <person name="Worley K."/>
            <person name="Muzny D."/>
            <person name="Gibbs R."/>
        </authorList>
    </citation>
    <scope>NUCLEOTIDE SEQUENCE</scope>
    <source>
        <strain evidence="5">Sampled in the wild</strain>
    </source>
</reference>
<feature type="domain" description="F-BAR" evidence="4">
    <location>
        <begin position="3"/>
        <end position="198"/>
    </location>
</feature>
<proteinExistence type="predicted"/>
<dbReference type="EMBL" id="KZ308819">
    <property type="protein sequence ID" value="KAG8234493.1"/>
    <property type="molecule type" value="Genomic_DNA"/>
</dbReference>
<dbReference type="InterPro" id="IPR031160">
    <property type="entry name" value="F_BAR_dom"/>
</dbReference>
<name>A0A8K0KLK7_LADFU</name>
<dbReference type="SMART" id="SM00055">
    <property type="entry name" value="FCH"/>
    <property type="match status" value="1"/>
</dbReference>
<dbReference type="InterPro" id="IPR054713">
    <property type="entry name" value="GMIP/FCHO2-like_FCH"/>
</dbReference>
<dbReference type="InterPro" id="IPR027267">
    <property type="entry name" value="AH/BAR_dom_sf"/>
</dbReference>
<evidence type="ECO:0000256" key="3">
    <source>
        <dbReference type="SAM" id="Coils"/>
    </source>
</evidence>
<feature type="coiled-coil region" evidence="3">
    <location>
        <begin position="152"/>
        <end position="189"/>
    </location>
</feature>
<dbReference type="GO" id="GO:0030136">
    <property type="term" value="C:clathrin-coated vesicle"/>
    <property type="evidence" value="ECO:0007669"/>
    <property type="project" value="TreeGrafter"/>
</dbReference>
<accession>A0A8K0KLK7</accession>
<keyword evidence="1 2" id="KW-0175">Coiled coil</keyword>
<dbReference type="SUPFAM" id="SSF103657">
    <property type="entry name" value="BAR/IMD domain-like"/>
    <property type="match status" value="1"/>
</dbReference>
<dbReference type="Gene3D" id="1.20.1270.60">
    <property type="entry name" value="Arfaptin homology (AH) domain/BAR domain"/>
    <property type="match status" value="1"/>
</dbReference>
<dbReference type="Pfam" id="PF22699">
    <property type="entry name" value="GMIP-like_FCH"/>
    <property type="match status" value="1"/>
</dbReference>
<dbReference type="PANTHER" id="PTHR23065:SF15">
    <property type="entry name" value="AT02057P"/>
    <property type="match status" value="1"/>
</dbReference>
<evidence type="ECO:0000256" key="2">
    <source>
        <dbReference type="PROSITE-ProRule" id="PRU01077"/>
    </source>
</evidence>
<sequence length="198" mass="22934">MTVDFSDYFWGDKNNGFDILYHNMKYGLVASKELAEFFRERSNIEENHHKLLSKLAKQAGSSCGQGTFAPVWQLLKNSSEKLSNLHMQMMQRVQELVKDVTKYADELHKKHKMVKEEESGTLETVQAIQSVTLTLHKAKDSYLQKGIEYDKLKKENASSRELEKAEAKLKKAQEDYKNLVEKYGSIKEEFERKMSIAC</sequence>
<gene>
    <name evidence="5" type="ORF">J437_LFUL014635</name>
</gene>
<dbReference type="GO" id="GO:0005886">
    <property type="term" value="C:plasma membrane"/>
    <property type="evidence" value="ECO:0007669"/>
    <property type="project" value="TreeGrafter"/>
</dbReference>
<dbReference type="InterPro" id="IPR001060">
    <property type="entry name" value="FCH_dom"/>
</dbReference>
<evidence type="ECO:0000313" key="6">
    <source>
        <dbReference type="Proteomes" id="UP000792457"/>
    </source>
</evidence>
<evidence type="ECO:0000259" key="4">
    <source>
        <dbReference type="PROSITE" id="PS51741"/>
    </source>
</evidence>
<organism evidence="5 6">
    <name type="scientific">Ladona fulva</name>
    <name type="common">Scarce chaser dragonfly</name>
    <name type="synonym">Libellula fulva</name>
    <dbReference type="NCBI Taxonomy" id="123851"/>
    <lineage>
        <taxon>Eukaryota</taxon>
        <taxon>Metazoa</taxon>
        <taxon>Ecdysozoa</taxon>
        <taxon>Arthropoda</taxon>
        <taxon>Hexapoda</taxon>
        <taxon>Insecta</taxon>
        <taxon>Pterygota</taxon>
        <taxon>Palaeoptera</taxon>
        <taxon>Odonata</taxon>
        <taxon>Epiprocta</taxon>
        <taxon>Anisoptera</taxon>
        <taxon>Libelluloidea</taxon>
        <taxon>Libellulidae</taxon>
        <taxon>Ladona</taxon>
    </lineage>
</organism>